<reference evidence="1" key="1">
    <citation type="journal article" date="2023" name="G3 (Bethesda)">
        <title>A reference genome for the long-term kleptoplast-retaining sea slug Elysia crispata morphotype clarki.</title>
        <authorList>
            <person name="Eastman K.E."/>
            <person name="Pendleton A.L."/>
            <person name="Shaikh M.A."/>
            <person name="Suttiyut T."/>
            <person name="Ogas R."/>
            <person name="Tomko P."/>
            <person name="Gavelis G."/>
            <person name="Widhalm J.R."/>
            <person name="Wisecaver J.H."/>
        </authorList>
    </citation>
    <scope>NUCLEOTIDE SEQUENCE</scope>
    <source>
        <strain evidence="1">ECLA1</strain>
    </source>
</reference>
<evidence type="ECO:0000313" key="1">
    <source>
        <dbReference type="EMBL" id="KAK3804184.1"/>
    </source>
</evidence>
<dbReference type="AlphaFoldDB" id="A0AAE1BDY1"/>
<dbReference type="EMBL" id="JAWDGP010000031">
    <property type="protein sequence ID" value="KAK3804184.1"/>
    <property type="molecule type" value="Genomic_DNA"/>
</dbReference>
<dbReference type="Proteomes" id="UP001283361">
    <property type="component" value="Unassembled WGS sequence"/>
</dbReference>
<proteinExistence type="predicted"/>
<sequence>MDWVQNEFIKVLAWTRNKDVVSQDLGKIVSERPTLEWSAIKKELEQVFGKVVDSQKAFNLLIRIKQKQNEELFIWYNKLQFGEFSSVFLCSGRIHIDGTVFSFEFESGDLCHDSRSI</sequence>
<name>A0AAE1BDY1_9GAST</name>
<evidence type="ECO:0000313" key="2">
    <source>
        <dbReference type="Proteomes" id="UP001283361"/>
    </source>
</evidence>
<comment type="caution">
    <text evidence="1">The sequence shown here is derived from an EMBL/GenBank/DDBJ whole genome shotgun (WGS) entry which is preliminary data.</text>
</comment>
<gene>
    <name evidence="1" type="ORF">RRG08_012064</name>
</gene>
<protein>
    <submittedName>
        <fullName evidence="1">Uncharacterized protein</fullName>
    </submittedName>
</protein>
<accession>A0AAE1BDY1</accession>
<organism evidence="1 2">
    <name type="scientific">Elysia crispata</name>
    <name type="common">lettuce slug</name>
    <dbReference type="NCBI Taxonomy" id="231223"/>
    <lineage>
        <taxon>Eukaryota</taxon>
        <taxon>Metazoa</taxon>
        <taxon>Spiralia</taxon>
        <taxon>Lophotrochozoa</taxon>
        <taxon>Mollusca</taxon>
        <taxon>Gastropoda</taxon>
        <taxon>Heterobranchia</taxon>
        <taxon>Euthyneura</taxon>
        <taxon>Panpulmonata</taxon>
        <taxon>Sacoglossa</taxon>
        <taxon>Placobranchoidea</taxon>
        <taxon>Plakobranchidae</taxon>
        <taxon>Elysia</taxon>
    </lineage>
</organism>
<keyword evidence="2" id="KW-1185">Reference proteome</keyword>